<feature type="domain" description="Integrase DNA-binding" evidence="3">
    <location>
        <begin position="2"/>
        <end position="55"/>
    </location>
</feature>
<dbReference type="InterPro" id="IPR038488">
    <property type="entry name" value="Integrase_DNA-bd_sf"/>
</dbReference>
<dbReference type="EMBL" id="CP009997">
    <property type="protein sequence ID" value="AJJ37705.1"/>
    <property type="molecule type" value="Genomic_DNA"/>
</dbReference>
<name>A0ABN4FKR7_9GAMM</name>
<keyword evidence="5" id="KW-1185">Reference proteome</keyword>
<gene>
    <name evidence="4" type="ORF">CH54_3306</name>
</gene>
<keyword evidence="2" id="KW-0229">DNA integration</keyword>
<organism evidence="4 5">
    <name type="scientific">Yersinia rochesterensis</name>
    <dbReference type="NCBI Taxonomy" id="1604335"/>
    <lineage>
        <taxon>Bacteria</taxon>
        <taxon>Pseudomonadati</taxon>
        <taxon>Pseudomonadota</taxon>
        <taxon>Gammaproteobacteria</taxon>
        <taxon>Enterobacterales</taxon>
        <taxon>Yersiniaceae</taxon>
        <taxon>Yersinia</taxon>
    </lineage>
</organism>
<evidence type="ECO:0000256" key="2">
    <source>
        <dbReference type="ARBA" id="ARBA00022908"/>
    </source>
</evidence>
<evidence type="ECO:0000313" key="4">
    <source>
        <dbReference type="EMBL" id="AJJ37705.1"/>
    </source>
</evidence>
<dbReference type="PANTHER" id="PTHR30629:SF2">
    <property type="entry name" value="PROPHAGE INTEGRASE INTS-RELATED"/>
    <property type="match status" value="1"/>
</dbReference>
<protein>
    <recommendedName>
        <fullName evidence="3">Integrase DNA-binding domain-containing protein</fullName>
    </recommendedName>
</protein>
<evidence type="ECO:0000313" key="5">
    <source>
        <dbReference type="Proteomes" id="UP000031883"/>
    </source>
</evidence>
<dbReference type="PANTHER" id="PTHR30629">
    <property type="entry name" value="PROPHAGE INTEGRASE"/>
    <property type="match status" value="1"/>
</dbReference>
<reference evidence="4 5" key="1">
    <citation type="journal article" date="2015" name="Genome Announc.">
        <title>Thirty-Two Complete Genome Assemblies of Nine Yersinia Species, Including Y. pestis, Y. pseudotuberculosis, and Y. enterocolitica.</title>
        <authorList>
            <person name="Johnson S.L."/>
            <person name="Daligault H.E."/>
            <person name="Davenport K.W."/>
            <person name="Jaissle J."/>
            <person name="Frey K.G."/>
            <person name="Ladner J.T."/>
            <person name="Broomall S.M."/>
            <person name="Bishop-Lilly K.A."/>
            <person name="Bruce D.C."/>
            <person name="Coyne S.R."/>
            <person name="Gibbons H.S."/>
            <person name="Lo C.C."/>
            <person name="Munk A.C."/>
            <person name="Rosenzweig C.N."/>
            <person name="Koroleva G.I."/>
            <person name="Palacios G.F."/>
            <person name="Redden C.L."/>
            <person name="Xu Y."/>
            <person name="Minogue T.D."/>
            <person name="Chain P.S."/>
        </authorList>
    </citation>
    <scope>NUCLEOTIDE SEQUENCE [LARGE SCALE GENOMIC DNA]</scope>
    <source>
        <strain evidence="4 5">Y231</strain>
    </source>
</reference>
<dbReference type="Gene3D" id="3.30.160.390">
    <property type="entry name" value="Integrase, DNA-binding domain"/>
    <property type="match status" value="1"/>
</dbReference>
<sequence>MGQKYWWLRYRYLGKENTLALGVYPALSLSESRAKRDAARKLIADGSDPSEVKRSTKALPDATQTFEAIARRCGVSAYCCQTLRTP</sequence>
<dbReference type="Pfam" id="PF13356">
    <property type="entry name" value="Arm-DNA-bind_3"/>
    <property type="match status" value="1"/>
</dbReference>
<evidence type="ECO:0000259" key="3">
    <source>
        <dbReference type="Pfam" id="PF13356"/>
    </source>
</evidence>
<evidence type="ECO:0000256" key="1">
    <source>
        <dbReference type="ARBA" id="ARBA00008857"/>
    </source>
</evidence>
<dbReference type="InterPro" id="IPR025166">
    <property type="entry name" value="Integrase_DNA_bind_dom"/>
</dbReference>
<proteinExistence type="inferred from homology"/>
<dbReference type="Proteomes" id="UP000031883">
    <property type="component" value="Chromosome"/>
</dbReference>
<accession>A0ABN4FKR7</accession>
<dbReference type="InterPro" id="IPR050808">
    <property type="entry name" value="Phage_Integrase"/>
</dbReference>
<comment type="similarity">
    <text evidence="1">Belongs to the 'phage' integrase family.</text>
</comment>